<evidence type="ECO:0000313" key="6">
    <source>
        <dbReference type="Proteomes" id="UP000698924"/>
    </source>
</evidence>
<protein>
    <submittedName>
        <fullName evidence="5">TonB-dependent receptor</fullName>
    </submittedName>
</protein>
<feature type="domain" description="TonB-dependent receptor-like beta-barrel" evidence="4">
    <location>
        <begin position="16"/>
        <end position="154"/>
    </location>
</feature>
<keyword evidence="6" id="KW-1185">Reference proteome</keyword>
<sequence>MLPGECTTQASLDNLTQARHEPINQFSLFYDNLIRITPRITTQVGVHFVGYIPQSSRSYYSIQPRFSLKYQPAEQELIYLHFSRMEQFYHYLRFDYLAFPTDFRMPSIDGFKPRSSEHYEAGWKHFLKNGQIEVSAYYKTRRNVVAFSPQNASEGSSELLLRTLVSQLPALCFGELQVLKQVADL</sequence>
<evidence type="ECO:0000256" key="2">
    <source>
        <dbReference type="ARBA" id="ARBA00023136"/>
    </source>
</evidence>
<evidence type="ECO:0000259" key="4">
    <source>
        <dbReference type="Pfam" id="PF00593"/>
    </source>
</evidence>
<dbReference type="Pfam" id="PF00593">
    <property type="entry name" value="TonB_dep_Rec_b-barrel"/>
    <property type="match status" value="1"/>
</dbReference>
<reference evidence="5 6" key="1">
    <citation type="journal article" date="2021" name="Sci. Rep.">
        <title>The distribution of antibiotic resistance genes in chicken gut microbiota commensals.</title>
        <authorList>
            <person name="Juricova H."/>
            <person name="Matiasovicova J."/>
            <person name="Kubasova T."/>
            <person name="Cejkova D."/>
            <person name="Rychlik I."/>
        </authorList>
    </citation>
    <scope>NUCLEOTIDE SEQUENCE [LARGE SCALE GENOMIC DNA]</scope>
    <source>
        <strain evidence="5 6">An421</strain>
    </source>
</reference>
<keyword evidence="5" id="KW-0675">Receptor</keyword>
<proteinExistence type="predicted"/>
<evidence type="ECO:0000256" key="3">
    <source>
        <dbReference type="ARBA" id="ARBA00023237"/>
    </source>
</evidence>
<keyword evidence="3" id="KW-0998">Cell outer membrane</keyword>
<dbReference type="AlphaFoldDB" id="A0AA41D9C9"/>
<dbReference type="Proteomes" id="UP000698924">
    <property type="component" value="Unassembled WGS sequence"/>
</dbReference>
<dbReference type="EMBL" id="JACJMO010000010">
    <property type="protein sequence ID" value="MBM6857641.1"/>
    <property type="molecule type" value="Genomic_DNA"/>
</dbReference>
<evidence type="ECO:0000313" key="5">
    <source>
        <dbReference type="EMBL" id="MBM6857641.1"/>
    </source>
</evidence>
<dbReference type="Gene3D" id="2.40.170.20">
    <property type="entry name" value="TonB-dependent receptor, beta-barrel domain"/>
    <property type="match status" value="1"/>
</dbReference>
<dbReference type="RefSeq" id="WP_204971806.1">
    <property type="nucleotide sequence ID" value="NZ_JAAZTS010000011.1"/>
</dbReference>
<evidence type="ECO:0000256" key="1">
    <source>
        <dbReference type="ARBA" id="ARBA00004442"/>
    </source>
</evidence>
<dbReference type="GO" id="GO:0009279">
    <property type="term" value="C:cell outer membrane"/>
    <property type="evidence" value="ECO:0007669"/>
    <property type="project" value="UniProtKB-SubCell"/>
</dbReference>
<dbReference type="InterPro" id="IPR036942">
    <property type="entry name" value="Beta-barrel_TonB_sf"/>
</dbReference>
<accession>A0AA41D9C9</accession>
<comment type="subcellular location">
    <subcellularLocation>
        <location evidence="1">Cell outer membrane</location>
    </subcellularLocation>
</comment>
<organism evidence="5 6">
    <name type="scientific">Caecibacteroides pullorum</name>
    <dbReference type="NCBI Taxonomy" id="2725562"/>
    <lineage>
        <taxon>Bacteria</taxon>
        <taxon>Pseudomonadati</taxon>
        <taxon>Bacteroidota</taxon>
        <taxon>Bacteroidia</taxon>
        <taxon>Bacteroidales</taxon>
        <taxon>Bacteroidaceae</taxon>
        <taxon>Caecibacteroides</taxon>
    </lineage>
</organism>
<comment type="caution">
    <text evidence="5">The sequence shown here is derived from an EMBL/GenBank/DDBJ whole genome shotgun (WGS) entry which is preliminary data.</text>
</comment>
<gene>
    <name evidence="5" type="ORF">H6D15_08530</name>
</gene>
<keyword evidence="2" id="KW-0472">Membrane</keyword>
<name>A0AA41D9C9_9BACT</name>
<dbReference type="SUPFAM" id="SSF56935">
    <property type="entry name" value="Porins"/>
    <property type="match status" value="1"/>
</dbReference>
<dbReference type="InterPro" id="IPR000531">
    <property type="entry name" value="Beta-barrel_TonB"/>
</dbReference>